<protein>
    <recommendedName>
        <fullName evidence="6">Short-chain dehydrogenase/reductase</fullName>
    </recommendedName>
</protein>
<dbReference type="GO" id="GO:0016491">
    <property type="term" value="F:oxidoreductase activity"/>
    <property type="evidence" value="ECO:0007669"/>
    <property type="project" value="UniProtKB-KW"/>
</dbReference>
<comment type="similarity">
    <text evidence="1 3">Belongs to the short-chain dehydrogenases/reductases (SDR) family.</text>
</comment>
<dbReference type="Gene3D" id="3.40.50.720">
    <property type="entry name" value="NAD(P)-binding Rossmann-like Domain"/>
    <property type="match status" value="1"/>
</dbReference>
<reference evidence="4 5" key="1">
    <citation type="journal article" date="2016" name="Nat. Commun.">
        <title>Thousands of microbial genomes shed light on interconnected biogeochemical processes in an aquifer system.</title>
        <authorList>
            <person name="Anantharaman K."/>
            <person name="Brown C.T."/>
            <person name="Hug L.A."/>
            <person name="Sharon I."/>
            <person name="Castelle C.J."/>
            <person name="Probst A.J."/>
            <person name="Thomas B.C."/>
            <person name="Singh A."/>
            <person name="Wilkins M.J."/>
            <person name="Karaoz U."/>
            <person name="Brodie E.L."/>
            <person name="Williams K.H."/>
            <person name="Hubbard S.S."/>
            <person name="Banfield J.F."/>
        </authorList>
    </citation>
    <scope>NUCLEOTIDE SEQUENCE [LARGE SCALE GENOMIC DNA]</scope>
</reference>
<evidence type="ECO:0000313" key="4">
    <source>
        <dbReference type="EMBL" id="OGC76132.1"/>
    </source>
</evidence>
<evidence type="ECO:0000256" key="2">
    <source>
        <dbReference type="ARBA" id="ARBA00023002"/>
    </source>
</evidence>
<dbReference type="PRINTS" id="PR00081">
    <property type="entry name" value="GDHRDH"/>
</dbReference>
<dbReference type="InterPro" id="IPR002347">
    <property type="entry name" value="SDR_fam"/>
</dbReference>
<keyword evidence="2" id="KW-0560">Oxidoreductase</keyword>
<dbReference type="SUPFAM" id="SSF51735">
    <property type="entry name" value="NAD(P)-binding Rossmann-fold domains"/>
    <property type="match status" value="1"/>
</dbReference>
<dbReference type="PRINTS" id="PR00080">
    <property type="entry name" value="SDRFAMILY"/>
</dbReference>
<name>A0A1F4X356_UNCKA</name>
<dbReference type="InterPro" id="IPR036291">
    <property type="entry name" value="NAD(P)-bd_dom_sf"/>
</dbReference>
<sequence>MNKKVVFITGCSSGIGYLTARLFARNGWKVFAGIRDLNGEGANKLANIAKLEELDLQLVEIDVSSETSVDNALTKFKQEQFQIDVLINNAGFGYVGPVEVFSDYEVKNQYETNVYGVLRVSRHLIPLMRAQKSGTIINISSIAGLTPFPLYGLYASSKFALESLSEAMAFELNHFGIKVSLVEPGTFETNFSKNLKKSDNIEAFPEYNRLTENFASRYNKVRPRQDPEKVARQIWEIANTKKPKMRYVVGLDAKVYILAKKLLPYPIWFNILRLIYKW</sequence>
<dbReference type="CDD" id="cd05374">
    <property type="entry name" value="17beta-HSD-like_SDR_c"/>
    <property type="match status" value="1"/>
</dbReference>
<dbReference type="PROSITE" id="PS00061">
    <property type="entry name" value="ADH_SHORT"/>
    <property type="match status" value="1"/>
</dbReference>
<dbReference type="EMBL" id="MEWG01000050">
    <property type="protein sequence ID" value="OGC76132.1"/>
    <property type="molecule type" value="Genomic_DNA"/>
</dbReference>
<accession>A0A1F4X356</accession>
<organism evidence="4 5">
    <name type="scientific">candidate division WWE3 bacterium RIFOXYD1_FULL_39_9</name>
    <dbReference type="NCBI Taxonomy" id="1802649"/>
    <lineage>
        <taxon>Bacteria</taxon>
        <taxon>Katanobacteria</taxon>
    </lineage>
</organism>
<dbReference type="PANTHER" id="PTHR43976">
    <property type="entry name" value="SHORT CHAIN DEHYDROGENASE"/>
    <property type="match status" value="1"/>
</dbReference>
<dbReference type="Pfam" id="PF00106">
    <property type="entry name" value="adh_short"/>
    <property type="match status" value="1"/>
</dbReference>
<dbReference type="PANTHER" id="PTHR43976:SF16">
    <property type="entry name" value="SHORT-CHAIN DEHYDROGENASE_REDUCTASE FAMILY PROTEIN"/>
    <property type="match status" value="1"/>
</dbReference>
<evidence type="ECO:0000313" key="5">
    <source>
        <dbReference type="Proteomes" id="UP000176815"/>
    </source>
</evidence>
<dbReference type="InterPro" id="IPR020904">
    <property type="entry name" value="Sc_DH/Rdtase_CS"/>
</dbReference>
<evidence type="ECO:0000256" key="3">
    <source>
        <dbReference type="RuleBase" id="RU000363"/>
    </source>
</evidence>
<evidence type="ECO:0000256" key="1">
    <source>
        <dbReference type="ARBA" id="ARBA00006484"/>
    </source>
</evidence>
<evidence type="ECO:0008006" key="6">
    <source>
        <dbReference type="Google" id="ProtNLM"/>
    </source>
</evidence>
<gene>
    <name evidence="4" type="ORF">A2619_02120</name>
</gene>
<dbReference type="Proteomes" id="UP000176815">
    <property type="component" value="Unassembled WGS sequence"/>
</dbReference>
<dbReference type="InterPro" id="IPR051911">
    <property type="entry name" value="SDR_oxidoreductase"/>
</dbReference>
<proteinExistence type="inferred from homology"/>
<comment type="caution">
    <text evidence="4">The sequence shown here is derived from an EMBL/GenBank/DDBJ whole genome shotgun (WGS) entry which is preliminary data.</text>
</comment>
<dbReference type="AlphaFoldDB" id="A0A1F4X356"/>